<keyword evidence="15" id="KW-0624">Polysaccharide degradation</keyword>
<keyword evidence="11" id="KW-0472">Membrane</keyword>
<keyword evidence="13" id="KW-0119">Carbohydrate metabolism</keyword>
<dbReference type="GO" id="GO:0005886">
    <property type="term" value="C:plasma membrane"/>
    <property type="evidence" value="ECO:0007669"/>
    <property type="project" value="UniProtKB-SubCell"/>
</dbReference>
<evidence type="ECO:0000256" key="9">
    <source>
        <dbReference type="ARBA" id="ARBA00022729"/>
    </source>
</evidence>
<evidence type="ECO:0000256" key="5">
    <source>
        <dbReference type="ARBA" id="ARBA00012780"/>
    </source>
</evidence>
<dbReference type="InterPro" id="IPR050732">
    <property type="entry name" value="Beta-glucan_modifiers"/>
</dbReference>
<comment type="subcellular location">
    <subcellularLocation>
        <location evidence="3">Cell membrane</location>
        <topology evidence="3">Single-pass type II membrane protein</topology>
    </subcellularLocation>
    <subcellularLocation>
        <location evidence="2">Secreted</location>
        <location evidence="2">Cell wall</location>
    </subcellularLocation>
</comment>
<evidence type="ECO:0000313" key="23">
    <source>
        <dbReference type="Proteomes" id="UP001150538"/>
    </source>
</evidence>
<evidence type="ECO:0000256" key="1">
    <source>
        <dbReference type="ARBA" id="ARBA00000382"/>
    </source>
</evidence>
<evidence type="ECO:0000256" key="11">
    <source>
        <dbReference type="ARBA" id="ARBA00023136"/>
    </source>
</evidence>
<dbReference type="GO" id="GO:0005576">
    <property type="term" value="C:extracellular region"/>
    <property type="evidence" value="ECO:0007669"/>
    <property type="project" value="TreeGrafter"/>
</dbReference>
<comment type="function">
    <text evidence="16">Glucanases play a role in cell expansion during growth, in cell-cell fusion during mating, and in spore release during sporulation. This enzyme may be involved in beta-glucan degradation. Active on laminarin and lichenan.</text>
</comment>
<dbReference type="EMBL" id="JANBPU010000005">
    <property type="protein sequence ID" value="KAJ1921344.1"/>
    <property type="molecule type" value="Genomic_DNA"/>
</dbReference>
<evidence type="ECO:0000256" key="14">
    <source>
        <dbReference type="ARBA" id="ARBA00023316"/>
    </source>
</evidence>
<proteinExistence type="inferred from homology"/>
<evidence type="ECO:0000256" key="7">
    <source>
        <dbReference type="ARBA" id="ARBA00022512"/>
    </source>
</evidence>
<dbReference type="GO" id="GO:0000272">
    <property type="term" value="P:polysaccharide catabolic process"/>
    <property type="evidence" value="ECO:0007669"/>
    <property type="project" value="UniProtKB-KW"/>
</dbReference>
<dbReference type="GO" id="GO:0042973">
    <property type="term" value="F:glucan endo-1,3-beta-D-glucosidase activity"/>
    <property type="evidence" value="ECO:0007669"/>
    <property type="project" value="UniProtKB-EC"/>
</dbReference>
<evidence type="ECO:0000256" key="2">
    <source>
        <dbReference type="ARBA" id="ARBA00004191"/>
    </source>
</evidence>
<evidence type="ECO:0000256" key="3">
    <source>
        <dbReference type="ARBA" id="ARBA00004401"/>
    </source>
</evidence>
<dbReference type="AlphaFoldDB" id="A0A9W8DR85"/>
<dbReference type="Pfam" id="PF00332">
    <property type="entry name" value="Glyco_hydro_17"/>
    <property type="match status" value="1"/>
</dbReference>
<dbReference type="InterPro" id="IPR017853">
    <property type="entry name" value="GH"/>
</dbReference>
<accession>A0A9W8DR85</accession>
<evidence type="ECO:0000256" key="16">
    <source>
        <dbReference type="ARBA" id="ARBA00037649"/>
    </source>
</evidence>
<gene>
    <name evidence="22" type="primary">BGL2</name>
    <name evidence="22" type="ORF">H4219_000661</name>
</gene>
<feature type="chain" id="PRO_5040993604" description="glucan endo-1,3-beta-D-glucosidase" evidence="21">
    <location>
        <begin position="22"/>
        <end position="387"/>
    </location>
</feature>
<keyword evidence="23" id="KW-1185">Reference proteome</keyword>
<protein>
    <recommendedName>
        <fullName evidence="5">glucan endo-1,3-beta-D-glucosidase</fullName>
        <ecNumber evidence="5">3.2.1.39</ecNumber>
    </recommendedName>
    <alternativeName>
        <fullName evidence="18">Endo-1,3-beta-glucanase btgC</fullName>
    </alternativeName>
    <alternativeName>
        <fullName evidence="17">Laminarinase btgC</fullName>
    </alternativeName>
</protein>
<evidence type="ECO:0000256" key="21">
    <source>
        <dbReference type="SAM" id="SignalP"/>
    </source>
</evidence>
<keyword evidence="10 22" id="KW-0378">Hydrolase</keyword>
<evidence type="ECO:0000256" key="20">
    <source>
        <dbReference type="SAM" id="MobiDB-lite"/>
    </source>
</evidence>
<evidence type="ECO:0000313" key="22">
    <source>
        <dbReference type="EMBL" id="KAJ1921344.1"/>
    </source>
</evidence>
<dbReference type="SUPFAM" id="SSF51445">
    <property type="entry name" value="(Trans)glycosidases"/>
    <property type="match status" value="1"/>
</dbReference>
<organism evidence="22 23">
    <name type="scientific">Mycoemilia scoparia</name>
    <dbReference type="NCBI Taxonomy" id="417184"/>
    <lineage>
        <taxon>Eukaryota</taxon>
        <taxon>Fungi</taxon>
        <taxon>Fungi incertae sedis</taxon>
        <taxon>Zoopagomycota</taxon>
        <taxon>Kickxellomycotina</taxon>
        <taxon>Kickxellomycetes</taxon>
        <taxon>Kickxellales</taxon>
        <taxon>Kickxellaceae</taxon>
        <taxon>Mycoemilia</taxon>
    </lineage>
</organism>
<keyword evidence="22" id="KW-0326">Glycosidase</keyword>
<evidence type="ECO:0000256" key="4">
    <source>
        <dbReference type="ARBA" id="ARBA00008773"/>
    </source>
</evidence>
<keyword evidence="6" id="KW-1003">Cell membrane</keyword>
<feature type="compositionally biased region" description="Basic and acidic residues" evidence="20">
    <location>
        <begin position="307"/>
        <end position="318"/>
    </location>
</feature>
<evidence type="ECO:0000256" key="19">
    <source>
        <dbReference type="RuleBase" id="RU004335"/>
    </source>
</evidence>
<reference evidence="22" key="1">
    <citation type="submission" date="2022-07" db="EMBL/GenBank/DDBJ databases">
        <title>Phylogenomic reconstructions and comparative analyses of Kickxellomycotina fungi.</title>
        <authorList>
            <person name="Reynolds N.K."/>
            <person name="Stajich J.E."/>
            <person name="Barry K."/>
            <person name="Grigoriev I.V."/>
            <person name="Crous P."/>
            <person name="Smith M.E."/>
        </authorList>
    </citation>
    <scope>NUCLEOTIDE SEQUENCE</scope>
    <source>
        <strain evidence="22">NBRC 100468</strain>
    </source>
</reference>
<evidence type="ECO:0000256" key="6">
    <source>
        <dbReference type="ARBA" id="ARBA00022475"/>
    </source>
</evidence>
<dbReference type="OrthoDB" id="77201at2759"/>
<keyword evidence="14" id="KW-0961">Cell wall biogenesis/degradation</keyword>
<evidence type="ECO:0000256" key="18">
    <source>
        <dbReference type="ARBA" id="ARBA00043078"/>
    </source>
</evidence>
<dbReference type="GO" id="GO:0009277">
    <property type="term" value="C:fungal-type cell wall"/>
    <property type="evidence" value="ECO:0007669"/>
    <property type="project" value="TreeGrafter"/>
</dbReference>
<feature type="region of interest" description="Disordered" evidence="20">
    <location>
        <begin position="307"/>
        <end position="365"/>
    </location>
</feature>
<comment type="similarity">
    <text evidence="4 19">Belongs to the glycosyl hydrolase 17 family.</text>
</comment>
<name>A0A9W8DR85_9FUNG</name>
<sequence length="387" mass="42871">MKATLYSALAAAMLGCSVVQAATKINALNYNPKREDGTCPNVDQVKGDLEKLQDHTKRLRIYSAKDCNQGEPVLRAMENTDWKLTLGLWVGKGRDAFDADKKELARLAKVFDFKKQVEAVVVGSEALYRKDCTQEELLKYIGEVRETLKSVGLEDLPVTAAETWPYYSPELIDAVDFIFVHVFPFWEGKKIEDAQKTIYDHIYDLQKIAKKKKIVVGETGWPTNGGNYGDAVPNVKNLQTYLQDFVCRANDEKLDYFWFSAIDEGWKPTTNASSVEAHWGLLDSKYKPKISQEPWYDCKNYVPRSVKKDSKDEDKSSDSEESSSISNGDKASKKSGDKKGSAASDDEGSSKAESEGAGSNTFNLPSAHALGGVGSMLLLGSLIAPLF</sequence>
<evidence type="ECO:0000256" key="10">
    <source>
        <dbReference type="ARBA" id="ARBA00022801"/>
    </source>
</evidence>
<evidence type="ECO:0000256" key="15">
    <source>
        <dbReference type="ARBA" id="ARBA00023326"/>
    </source>
</evidence>
<evidence type="ECO:0000256" key="13">
    <source>
        <dbReference type="ARBA" id="ARBA00023277"/>
    </source>
</evidence>
<dbReference type="Proteomes" id="UP001150538">
    <property type="component" value="Unassembled WGS sequence"/>
</dbReference>
<keyword evidence="8" id="KW-0964">Secreted</keyword>
<evidence type="ECO:0000256" key="12">
    <source>
        <dbReference type="ARBA" id="ARBA00023180"/>
    </source>
</evidence>
<evidence type="ECO:0000256" key="17">
    <source>
        <dbReference type="ARBA" id="ARBA00042373"/>
    </source>
</evidence>
<dbReference type="GO" id="GO:0009986">
    <property type="term" value="C:cell surface"/>
    <property type="evidence" value="ECO:0007669"/>
    <property type="project" value="TreeGrafter"/>
</dbReference>
<comment type="caution">
    <text evidence="22">The sequence shown here is derived from an EMBL/GenBank/DDBJ whole genome shotgun (WGS) entry which is preliminary data.</text>
</comment>
<keyword evidence="7" id="KW-0134">Cell wall</keyword>
<keyword evidence="9 21" id="KW-0732">Signal</keyword>
<comment type="catalytic activity">
    <reaction evidence="1">
        <text>Hydrolysis of (1-&gt;3)-beta-D-glucosidic linkages in (1-&gt;3)-beta-D-glucans.</text>
        <dbReference type="EC" id="3.2.1.39"/>
    </reaction>
</comment>
<dbReference type="PANTHER" id="PTHR16631">
    <property type="entry name" value="GLUCAN 1,3-BETA-GLUCOSIDASE"/>
    <property type="match status" value="1"/>
</dbReference>
<keyword evidence="12" id="KW-0325">Glycoprotein</keyword>
<evidence type="ECO:0000256" key="8">
    <source>
        <dbReference type="ARBA" id="ARBA00022525"/>
    </source>
</evidence>
<dbReference type="InterPro" id="IPR000490">
    <property type="entry name" value="Glyco_hydro_17"/>
</dbReference>
<feature type="compositionally biased region" description="Basic and acidic residues" evidence="20">
    <location>
        <begin position="330"/>
        <end position="340"/>
    </location>
</feature>
<dbReference type="EC" id="3.2.1.39" evidence="5"/>
<dbReference type="Gene3D" id="3.20.20.80">
    <property type="entry name" value="Glycosidases"/>
    <property type="match status" value="2"/>
</dbReference>
<dbReference type="GO" id="GO:0071555">
    <property type="term" value="P:cell wall organization"/>
    <property type="evidence" value="ECO:0007669"/>
    <property type="project" value="UniProtKB-KW"/>
</dbReference>
<feature type="signal peptide" evidence="21">
    <location>
        <begin position="1"/>
        <end position="21"/>
    </location>
</feature>
<dbReference type="PROSITE" id="PS51257">
    <property type="entry name" value="PROKAR_LIPOPROTEIN"/>
    <property type="match status" value="1"/>
</dbReference>
<dbReference type="PANTHER" id="PTHR16631:SF17">
    <property type="entry name" value="GLUCAN ENDO-1,3-BETA-GLUCOSIDASE BTGC"/>
    <property type="match status" value="1"/>
</dbReference>